<evidence type="ECO:0000256" key="11">
    <source>
        <dbReference type="ARBA" id="ARBA00022898"/>
    </source>
</evidence>
<dbReference type="GO" id="GO:0070689">
    <property type="term" value="P:L-threonine catabolic process to propionate"/>
    <property type="evidence" value="ECO:0007669"/>
    <property type="project" value="UniProtKB-UniPathway"/>
</dbReference>
<comment type="pathway">
    <text evidence="3">Amino-acid biosynthesis; L-isoleucine biosynthesis; 2-oxobutanoate from L-threonine: step 1/1.</text>
</comment>
<gene>
    <name evidence="16" type="ORF">DSOL_1626</name>
</gene>
<comment type="similarity">
    <text evidence="5">Belongs to the serine/threonine dehydratase family.</text>
</comment>
<evidence type="ECO:0000256" key="4">
    <source>
        <dbReference type="ARBA" id="ARBA00004958"/>
    </source>
</evidence>
<dbReference type="GO" id="GO:0009097">
    <property type="term" value="P:isoleucine biosynthetic process"/>
    <property type="evidence" value="ECO:0007669"/>
    <property type="project" value="UniProtKB-UniPathway"/>
</dbReference>
<dbReference type="InterPro" id="IPR002912">
    <property type="entry name" value="ACT_dom"/>
</dbReference>
<protein>
    <recommendedName>
        <fullName evidence="8">L-threonine dehydratase catabolic TdcB</fullName>
        <ecNumber evidence="7">4.3.1.19</ecNumber>
    </recommendedName>
    <alternativeName>
        <fullName evidence="14">Threonine deaminase</fullName>
    </alternativeName>
</protein>
<dbReference type="NCBIfam" id="TIGR01127">
    <property type="entry name" value="ilvA_1Cterm"/>
    <property type="match status" value="1"/>
</dbReference>
<dbReference type="SUPFAM" id="SSF55021">
    <property type="entry name" value="ACT-like"/>
    <property type="match status" value="1"/>
</dbReference>
<evidence type="ECO:0000256" key="10">
    <source>
        <dbReference type="ARBA" id="ARBA00022624"/>
    </source>
</evidence>
<proteinExistence type="inferred from homology"/>
<comment type="catalytic activity">
    <reaction evidence="1">
        <text>L-threonine = 2-oxobutanoate + NH4(+)</text>
        <dbReference type="Rhea" id="RHEA:22108"/>
        <dbReference type="ChEBI" id="CHEBI:16763"/>
        <dbReference type="ChEBI" id="CHEBI:28938"/>
        <dbReference type="ChEBI" id="CHEBI:57926"/>
        <dbReference type="EC" id="4.3.1.19"/>
    </reaction>
</comment>
<dbReference type="EMBL" id="MLBF01000008">
    <property type="protein sequence ID" value="OLN32588.1"/>
    <property type="molecule type" value="Genomic_DNA"/>
</dbReference>
<dbReference type="InterPro" id="IPR050147">
    <property type="entry name" value="Ser/Thr_Dehydratase"/>
</dbReference>
<dbReference type="SUPFAM" id="SSF53686">
    <property type="entry name" value="Tryptophan synthase beta subunit-like PLP-dependent enzymes"/>
    <property type="match status" value="1"/>
</dbReference>
<dbReference type="CDD" id="cd04886">
    <property type="entry name" value="ACT_ThrD-II-like"/>
    <property type="match status" value="1"/>
</dbReference>
<keyword evidence="11" id="KW-0663">Pyridoxal phosphate</keyword>
<organism evidence="16 17">
    <name type="scientific">Desulfosporosinus metallidurans</name>
    <dbReference type="NCBI Taxonomy" id="1888891"/>
    <lineage>
        <taxon>Bacteria</taxon>
        <taxon>Bacillati</taxon>
        <taxon>Bacillota</taxon>
        <taxon>Clostridia</taxon>
        <taxon>Eubacteriales</taxon>
        <taxon>Desulfitobacteriaceae</taxon>
        <taxon>Desulfosporosinus</taxon>
    </lineage>
</organism>
<dbReference type="InterPro" id="IPR036052">
    <property type="entry name" value="TrpB-like_PALP_sf"/>
</dbReference>
<keyword evidence="10" id="KW-0412">Isoleucine biosynthesis</keyword>
<evidence type="ECO:0000256" key="9">
    <source>
        <dbReference type="ARBA" id="ARBA00022533"/>
    </source>
</evidence>
<dbReference type="PROSITE" id="PS00165">
    <property type="entry name" value="DEHYDRATASE_SER_THR"/>
    <property type="match status" value="1"/>
</dbReference>
<evidence type="ECO:0000256" key="12">
    <source>
        <dbReference type="ARBA" id="ARBA00023239"/>
    </source>
</evidence>
<comment type="subunit">
    <text evidence="6">In the native structure, TdcB is in a dimeric form, whereas in the TdcB-AMP complex, it exists in a tetrameric form (dimer of dimers).</text>
</comment>
<evidence type="ECO:0000256" key="14">
    <source>
        <dbReference type="ARBA" id="ARBA00031427"/>
    </source>
</evidence>
<keyword evidence="10" id="KW-0100">Branched-chain amino acid biosynthesis</keyword>
<dbReference type="InterPro" id="IPR001926">
    <property type="entry name" value="TrpB-like_PALP"/>
</dbReference>
<comment type="caution">
    <text evidence="16">The sequence shown here is derived from an EMBL/GenBank/DDBJ whole genome shotgun (WGS) entry which is preliminary data.</text>
</comment>
<evidence type="ECO:0000313" key="16">
    <source>
        <dbReference type="EMBL" id="OLN32588.1"/>
    </source>
</evidence>
<dbReference type="FunFam" id="3.40.50.1100:FF:000007">
    <property type="entry name" value="L-threonine dehydratase catabolic TdcB"/>
    <property type="match status" value="1"/>
</dbReference>
<dbReference type="GO" id="GO:0006565">
    <property type="term" value="P:L-serine catabolic process"/>
    <property type="evidence" value="ECO:0007669"/>
    <property type="project" value="TreeGrafter"/>
</dbReference>
<dbReference type="GO" id="GO:0004794">
    <property type="term" value="F:threonine deaminase activity"/>
    <property type="evidence" value="ECO:0007669"/>
    <property type="project" value="UniProtKB-EC"/>
</dbReference>
<dbReference type="UniPathway" id="UPA00047">
    <property type="reaction ID" value="UER00054"/>
</dbReference>
<evidence type="ECO:0000256" key="6">
    <source>
        <dbReference type="ARBA" id="ARBA00011447"/>
    </source>
</evidence>
<comment type="pathway">
    <text evidence="4">Amino-acid degradation; L-threonine degradation via propanoate pathway; propanoate from L-threonine: step 1/4.</text>
</comment>
<evidence type="ECO:0000259" key="15">
    <source>
        <dbReference type="PROSITE" id="PS51671"/>
    </source>
</evidence>
<dbReference type="InterPro" id="IPR005789">
    <property type="entry name" value="Thr_deHydtase_catblc"/>
</dbReference>
<evidence type="ECO:0000256" key="13">
    <source>
        <dbReference type="ARBA" id="ARBA00025527"/>
    </source>
</evidence>
<dbReference type="InterPro" id="IPR045865">
    <property type="entry name" value="ACT-like_dom_sf"/>
</dbReference>
<sequence>MNEQATDMHVSLLSAKHVILFKKGSLDMDISLDDVYKAKETLKGIAYRTALVYNSILSDLSGNQVYVKMENLQRTGSFKLRGAYNKIAHLTGKEKRCGVIASSAGNHAQGVAVAATIYGIKSTIVMPKHAPLSKVTATRRFGANVILHGEVYDEAYEESLRIQQETHATFIHPFNDPLVIAGQGTIALEILKDLPDVEVVVLPIGGGGLISGVALALKTLNPDVKIVGVQSKNNPSMQKSIALHQLVTIKGTPSIADGIAVKTPGDLTFELVQQYVDEIVTVDDDEIASAMLFFLESAKVVAEGAGAASVAAIMHGLSHYKNRKMVALLSGGNVDVNILARTIDKGLVKNGRKCFLTTVIQDRPGALAQLLQFTASMGANVLAVTHRRETLDIPMSYAKVELELETTDTEQIRTIKKLLEENYYRVEIQ</sequence>
<dbReference type="STRING" id="1888891.DSOL_1626"/>
<evidence type="ECO:0000256" key="1">
    <source>
        <dbReference type="ARBA" id="ARBA00001274"/>
    </source>
</evidence>
<evidence type="ECO:0000256" key="2">
    <source>
        <dbReference type="ARBA" id="ARBA00001933"/>
    </source>
</evidence>
<feature type="domain" description="ACT" evidence="15">
    <location>
        <begin position="355"/>
        <end position="429"/>
    </location>
</feature>
<dbReference type="Pfam" id="PF00291">
    <property type="entry name" value="PALP"/>
    <property type="match status" value="1"/>
</dbReference>
<dbReference type="PROSITE" id="PS51671">
    <property type="entry name" value="ACT"/>
    <property type="match status" value="1"/>
</dbReference>
<comment type="cofactor">
    <cofactor evidence="2">
        <name>pyridoxal 5'-phosphate</name>
        <dbReference type="ChEBI" id="CHEBI:597326"/>
    </cofactor>
</comment>
<keyword evidence="9" id="KW-0021">Allosteric enzyme</keyword>
<evidence type="ECO:0000256" key="8">
    <source>
        <dbReference type="ARBA" id="ARBA00022248"/>
    </source>
</evidence>
<dbReference type="PANTHER" id="PTHR48078:SF6">
    <property type="entry name" value="L-THREONINE DEHYDRATASE CATABOLIC TDCB"/>
    <property type="match status" value="1"/>
</dbReference>
<dbReference type="UniPathway" id="UPA00052">
    <property type="reaction ID" value="UER00507"/>
</dbReference>
<comment type="function">
    <text evidence="13">Catalyzes the anaerobic formation of alpha-ketobutyrate and ammonia from threonine in a two-step reaction. The first step involved a dehydration of threonine and a production of enamine intermediates (aminocrotonate), which tautomerizes to its imine form (iminobutyrate). Both intermediates are unstable and short-lived. The second step is the nonenzymatic hydrolysis of the enamine/imine intermediates to form 2-ketobutyrate and free ammonia. In the low water environment of the cell, the second step is accelerated by RidA.</text>
</comment>
<evidence type="ECO:0000256" key="5">
    <source>
        <dbReference type="ARBA" id="ARBA00010869"/>
    </source>
</evidence>
<accession>A0A1Q8QYY7</accession>
<evidence type="ECO:0000256" key="7">
    <source>
        <dbReference type="ARBA" id="ARBA00012096"/>
    </source>
</evidence>
<keyword evidence="12" id="KW-0456">Lyase</keyword>
<dbReference type="Proteomes" id="UP000186102">
    <property type="component" value="Unassembled WGS sequence"/>
</dbReference>
<dbReference type="Gene3D" id="3.40.50.1100">
    <property type="match status" value="2"/>
</dbReference>
<dbReference type="InterPro" id="IPR000634">
    <property type="entry name" value="Ser/Thr_deHydtase_PyrdxlP-BS"/>
</dbReference>
<dbReference type="PANTHER" id="PTHR48078">
    <property type="entry name" value="THREONINE DEHYDRATASE, MITOCHONDRIAL-RELATED"/>
    <property type="match status" value="1"/>
</dbReference>
<dbReference type="InterPro" id="IPR044561">
    <property type="entry name" value="ACT_ThrD-II-like"/>
</dbReference>
<dbReference type="EC" id="4.3.1.19" evidence="7"/>
<keyword evidence="17" id="KW-1185">Reference proteome</keyword>
<evidence type="ECO:0000256" key="3">
    <source>
        <dbReference type="ARBA" id="ARBA00004810"/>
    </source>
</evidence>
<dbReference type="GO" id="GO:0030170">
    <property type="term" value="F:pyridoxal phosphate binding"/>
    <property type="evidence" value="ECO:0007669"/>
    <property type="project" value="InterPro"/>
</dbReference>
<dbReference type="CDD" id="cd01562">
    <property type="entry name" value="Thr-dehyd"/>
    <property type="match status" value="1"/>
</dbReference>
<dbReference type="AlphaFoldDB" id="A0A1Q8QYY7"/>
<keyword evidence="10" id="KW-0028">Amino-acid biosynthesis</keyword>
<evidence type="ECO:0000313" key="17">
    <source>
        <dbReference type="Proteomes" id="UP000186102"/>
    </source>
</evidence>
<name>A0A1Q8QYY7_9FIRM</name>
<dbReference type="GO" id="GO:0003941">
    <property type="term" value="F:L-serine ammonia-lyase activity"/>
    <property type="evidence" value="ECO:0007669"/>
    <property type="project" value="TreeGrafter"/>
</dbReference>
<reference evidence="16 17" key="1">
    <citation type="submission" date="2016-09" db="EMBL/GenBank/DDBJ databases">
        <title>Complete genome of Desulfosporosinus sp. OL.</title>
        <authorList>
            <person name="Mardanov A."/>
            <person name="Beletsky A."/>
            <person name="Panova A."/>
            <person name="Karnachuk O."/>
            <person name="Ravin N."/>
        </authorList>
    </citation>
    <scope>NUCLEOTIDE SEQUENCE [LARGE SCALE GENOMIC DNA]</scope>
    <source>
        <strain evidence="16 17">OL</strain>
    </source>
</reference>